<sequence length="275" mass="31804">MKILVLINHFYGKNPYFVGRSSQIGGKDEAKSKRKAERRLAHIKATVDSLNTLGKKVDIKFCGYQGKSLVKLDFDFEKEIEKPTDIMYASLAKMGEFVNRYDYFINIEDDILLSKETFDRIVAFDKNSNVNEILHPNRMESDDQGNLFCIDLKCVPGWTYTQKIIFGKEFRQAVNPHSGLAIFSKEKLKYALKNSDLKSKTIVLSKGMESAYASVHSPFILWRAYDEVGFHSVFHQDKWVQPKKDLLTSITWRDFVPLIVLKLLKYAILTLQRKE</sequence>
<name>A0AAD0URC2_9LEPT</name>
<dbReference type="AlphaFoldDB" id="A0AAD0URC2"/>
<evidence type="ECO:0000313" key="2">
    <source>
        <dbReference type="Proteomes" id="UP000276407"/>
    </source>
</evidence>
<reference evidence="1 2" key="1">
    <citation type="submission" date="2018-11" db="EMBL/GenBank/DDBJ databases">
        <title>Complete genome sequence of Leptospira kmetyi isolate LS 001/16 from soil sample associated with a leptospirosis patient in Kelantan.</title>
        <authorList>
            <person name="Muhammad Yusoff F."/>
            <person name="Muhammad Yusoff S."/>
            <person name="Ahmad M.N."/>
            <person name="Yusof N.Y."/>
            <person name="Aziah I."/>
        </authorList>
    </citation>
    <scope>NUCLEOTIDE SEQUENCE [LARGE SCALE GENOMIC DNA]</scope>
    <source>
        <strain evidence="1 2">LS 001/16</strain>
    </source>
</reference>
<organism evidence="1 2">
    <name type="scientific">Leptospira kmetyi</name>
    <dbReference type="NCBI Taxonomy" id="408139"/>
    <lineage>
        <taxon>Bacteria</taxon>
        <taxon>Pseudomonadati</taxon>
        <taxon>Spirochaetota</taxon>
        <taxon>Spirochaetia</taxon>
        <taxon>Leptospirales</taxon>
        <taxon>Leptospiraceae</taxon>
        <taxon>Leptospira</taxon>
    </lineage>
</organism>
<accession>A0AAD0URC2</accession>
<dbReference type="RefSeq" id="WP_123180228.1">
    <property type="nucleotide sequence ID" value="NZ_CP033614.1"/>
</dbReference>
<evidence type="ECO:0000313" key="1">
    <source>
        <dbReference type="EMBL" id="AYV57246.1"/>
    </source>
</evidence>
<gene>
    <name evidence="1" type="ORF">EFP84_18155</name>
</gene>
<proteinExistence type="predicted"/>
<dbReference type="EMBL" id="CP033614">
    <property type="protein sequence ID" value="AYV57246.1"/>
    <property type="molecule type" value="Genomic_DNA"/>
</dbReference>
<dbReference type="KEGG" id="lkm:EFP84_18155"/>
<protein>
    <submittedName>
        <fullName evidence="1">Uncharacterized protein</fullName>
    </submittedName>
</protein>
<dbReference type="Proteomes" id="UP000276407">
    <property type="component" value="Chromosome 1"/>
</dbReference>